<dbReference type="SMART" id="SM00387">
    <property type="entry name" value="HATPase_c"/>
    <property type="match status" value="1"/>
</dbReference>
<evidence type="ECO:0000259" key="10">
    <source>
        <dbReference type="PROSITE" id="PS50109"/>
    </source>
</evidence>
<keyword evidence="9" id="KW-1133">Transmembrane helix</keyword>
<keyword evidence="5" id="KW-0547">Nucleotide-binding</keyword>
<evidence type="ECO:0000256" key="5">
    <source>
        <dbReference type="ARBA" id="ARBA00022741"/>
    </source>
</evidence>
<feature type="domain" description="Histidine kinase" evidence="10">
    <location>
        <begin position="444"/>
        <end position="526"/>
    </location>
</feature>
<sequence length="531" mass="57499">MMLAAGIAVWIRLPSPRVGQLIVLGSATYYLQFLRATGGLLFTIGFCLAYAWTAIAEHVLLAWPSGRLDDPITRTFVVVSYVVAIGTQVIRYHVDHPRPPWGPQIGSPGSQWGTIGSAAALVIGLTAVALAIRRRRASPVRLLPSGPVWGGIAVAALVKIAEAAVSVFHAPDSVILALAWLFTVVAILIVPMIIAIRGVQLRFGHRRVVELLLSLRHDLAVLAEPATLQQTLSRTLGDPTLTVAYRLSDGGYVGIDGQPADLTNSPGRSVTLVRRRGEIIAAITHDVALDEQPKVTNAAVAAAGLAIDNAHLYARMQAHLEQLRDSRLRLAQTAFDERQRIQRDLHDGTQEGFLTVLMLLDQVRRTLTENHDPSAEPVSLAHTELTAALRTLRELTQGIYPTVLHKHGLATAIATIVDQAPIPVDFEITPERWPDHIEMTAYFVVSEALANVYKHSAATHARINIHADGDRLVTTVSDDGNGIDRPTTGLGLTGLRHRVDAVGGTVTLESLPGRGTTLRVEIPRHHTTEQP</sequence>
<dbReference type="InterPro" id="IPR011712">
    <property type="entry name" value="Sig_transdc_His_kin_sub3_dim/P"/>
</dbReference>
<comment type="caution">
    <text evidence="11">The sequence shown here is derived from an EMBL/GenBank/DDBJ whole genome shotgun (WGS) entry which is preliminary data.</text>
</comment>
<keyword evidence="6 11" id="KW-0418">Kinase</keyword>
<keyword evidence="12" id="KW-1185">Reference proteome</keyword>
<feature type="transmembrane region" description="Helical" evidence="9">
    <location>
        <begin position="112"/>
        <end position="132"/>
    </location>
</feature>
<accession>A0ABP8C498</accession>
<evidence type="ECO:0000256" key="6">
    <source>
        <dbReference type="ARBA" id="ARBA00022777"/>
    </source>
</evidence>
<dbReference type="Gene3D" id="1.20.5.1930">
    <property type="match status" value="1"/>
</dbReference>
<evidence type="ECO:0000256" key="3">
    <source>
        <dbReference type="ARBA" id="ARBA00022553"/>
    </source>
</evidence>
<keyword evidence="9" id="KW-0812">Transmembrane</keyword>
<dbReference type="EMBL" id="BAABAS010000006">
    <property type="protein sequence ID" value="GAA4233464.1"/>
    <property type="molecule type" value="Genomic_DNA"/>
</dbReference>
<protein>
    <recommendedName>
        <fullName evidence="2">histidine kinase</fullName>
        <ecNumber evidence="2">2.7.13.3</ecNumber>
    </recommendedName>
</protein>
<dbReference type="CDD" id="cd16917">
    <property type="entry name" value="HATPase_UhpB-NarQ-NarX-like"/>
    <property type="match status" value="1"/>
</dbReference>
<evidence type="ECO:0000256" key="2">
    <source>
        <dbReference type="ARBA" id="ARBA00012438"/>
    </source>
</evidence>
<feature type="transmembrane region" description="Helical" evidence="9">
    <location>
        <begin position="72"/>
        <end position="92"/>
    </location>
</feature>
<gene>
    <name evidence="11" type="ORF">GCM10022254_36010</name>
</gene>
<proteinExistence type="predicted"/>
<dbReference type="Gene3D" id="3.30.565.10">
    <property type="entry name" value="Histidine kinase-like ATPase, C-terminal domain"/>
    <property type="match status" value="1"/>
</dbReference>
<comment type="catalytic activity">
    <reaction evidence="1">
        <text>ATP + protein L-histidine = ADP + protein N-phospho-L-histidine.</text>
        <dbReference type="EC" id="2.7.13.3"/>
    </reaction>
</comment>
<feature type="transmembrane region" description="Helical" evidence="9">
    <location>
        <begin position="29"/>
        <end position="52"/>
    </location>
</feature>
<dbReference type="PROSITE" id="PS50109">
    <property type="entry name" value="HIS_KIN"/>
    <property type="match status" value="1"/>
</dbReference>
<keyword evidence="3" id="KW-0597">Phosphoprotein</keyword>
<dbReference type="InterPro" id="IPR003594">
    <property type="entry name" value="HATPase_dom"/>
</dbReference>
<organism evidence="11 12">
    <name type="scientific">Actinomadura meridiana</name>
    <dbReference type="NCBI Taxonomy" id="559626"/>
    <lineage>
        <taxon>Bacteria</taxon>
        <taxon>Bacillati</taxon>
        <taxon>Actinomycetota</taxon>
        <taxon>Actinomycetes</taxon>
        <taxon>Streptosporangiales</taxon>
        <taxon>Thermomonosporaceae</taxon>
        <taxon>Actinomadura</taxon>
    </lineage>
</organism>
<dbReference type="InterPro" id="IPR050482">
    <property type="entry name" value="Sensor_HK_TwoCompSys"/>
</dbReference>
<keyword evidence="9" id="KW-0472">Membrane</keyword>
<evidence type="ECO:0000256" key="1">
    <source>
        <dbReference type="ARBA" id="ARBA00000085"/>
    </source>
</evidence>
<evidence type="ECO:0000313" key="11">
    <source>
        <dbReference type="EMBL" id="GAA4233464.1"/>
    </source>
</evidence>
<keyword evidence="7" id="KW-0067">ATP-binding</keyword>
<dbReference type="EC" id="2.7.13.3" evidence="2"/>
<evidence type="ECO:0000256" key="4">
    <source>
        <dbReference type="ARBA" id="ARBA00022679"/>
    </source>
</evidence>
<keyword evidence="4" id="KW-0808">Transferase</keyword>
<dbReference type="GO" id="GO:0016301">
    <property type="term" value="F:kinase activity"/>
    <property type="evidence" value="ECO:0007669"/>
    <property type="project" value="UniProtKB-KW"/>
</dbReference>
<dbReference type="PANTHER" id="PTHR24421">
    <property type="entry name" value="NITRATE/NITRITE SENSOR PROTEIN NARX-RELATED"/>
    <property type="match status" value="1"/>
</dbReference>
<reference evidence="12" key="1">
    <citation type="journal article" date="2019" name="Int. J. Syst. Evol. Microbiol.">
        <title>The Global Catalogue of Microorganisms (GCM) 10K type strain sequencing project: providing services to taxonomists for standard genome sequencing and annotation.</title>
        <authorList>
            <consortium name="The Broad Institute Genomics Platform"/>
            <consortium name="The Broad Institute Genome Sequencing Center for Infectious Disease"/>
            <person name="Wu L."/>
            <person name="Ma J."/>
        </authorList>
    </citation>
    <scope>NUCLEOTIDE SEQUENCE [LARGE SCALE GENOMIC DNA]</scope>
    <source>
        <strain evidence="12">JCM 17440</strain>
    </source>
</reference>
<keyword evidence="8" id="KW-0902">Two-component regulatory system</keyword>
<evidence type="ECO:0000256" key="8">
    <source>
        <dbReference type="ARBA" id="ARBA00023012"/>
    </source>
</evidence>
<evidence type="ECO:0000256" key="9">
    <source>
        <dbReference type="SAM" id="Phobius"/>
    </source>
</evidence>
<dbReference type="InterPro" id="IPR036890">
    <property type="entry name" value="HATPase_C_sf"/>
</dbReference>
<dbReference type="PANTHER" id="PTHR24421:SF10">
    <property type="entry name" value="NITRATE_NITRITE SENSOR PROTEIN NARQ"/>
    <property type="match status" value="1"/>
</dbReference>
<dbReference type="SUPFAM" id="SSF55874">
    <property type="entry name" value="ATPase domain of HSP90 chaperone/DNA topoisomerase II/histidine kinase"/>
    <property type="match status" value="1"/>
</dbReference>
<dbReference type="Pfam" id="PF07730">
    <property type="entry name" value="HisKA_3"/>
    <property type="match status" value="1"/>
</dbReference>
<dbReference type="Pfam" id="PF02518">
    <property type="entry name" value="HATPase_c"/>
    <property type="match status" value="1"/>
</dbReference>
<evidence type="ECO:0000256" key="7">
    <source>
        <dbReference type="ARBA" id="ARBA00022840"/>
    </source>
</evidence>
<dbReference type="InterPro" id="IPR005467">
    <property type="entry name" value="His_kinase_dom"/>
</dbReference>
<evidence type="ECO:0000313" key="12">
    <source>
        <dbReference type="Proteomes" id="UP001501710"/>
    </source>
</evidence>
<feature type="transmembrane region" description="Helical" evidence="9">
    <location>
        <begin position="174"/>
        <end position="196"/>
    </location>
</feature>
<dbReference type="Proteomes" id="UP001501710">
    <property type="component" value="Unassembled WGS sequence"/>
</dbReference>
<name>A0ABP8C498_9ACTN</name>